<evidence type="ECO:0000256" key="9">
    <source>
        <dbReference type="ARBA" id="ARBA00042745"/>
    </source>
</evidence>
<dbReference type="EC" id="2.1.1.166" evidence="6 11"/>
<comment type="function">
    <text evidence="5 11">Specifically methylates the uridine in position 2552 of 23S rRNA at the 2'-O position of the ribose in the fully assembled 50S ribosomal subunit.</text>
</comment>
<organism evidence="15 16">
    <name type="scientific">Sandaracinobacter neustonicus</name>
    <dbReference type="NCBI Taxonomy" id="1715348"/>
    <lineage>
        <taxon>Bacteria</taxon>
        <taxon>Pseudomonadati</taxon>
        <taxon>Pseudomonadota</taxon>
        <taxon>Alphaproteobacteria</taxon>
        <taxon>Sphingomonadales</taxon>
        <taxon>Sphingosinicellaceae</taxon>
        <taxon>Sandaracinobacter</taxon>
    </lineage>
</organism>
<dbReference type="SUPFAM" id="SSF53335">
    <property type="entry name" value="S-adenosyl-L-methionine-dependent methyltransferases"/>
    <property type="match status" value="1"/>
</dbReference>
<evidence type="ECO:0000259" key="14">
    <source>
        <dbReference type="Pfam" id="PF01728"/>
    </source>
</evidence>
<evidence type="ECO:0000313" key="15">
    <source>
        <dbReference type="EMBL" id="TPE58502.1"/>
    </source>
</evidence>
<dbReference type="PANTHER" id="PTHR10920">
    <property type="entry name" value="RIBOSOMAL RNA METHYLTRANSFERASE"/>
    <property type="match status" value="1"/>
</dbReference>
<dbReference type="Gene3D" id="3.40.50.150">
    <property type="entry name" value="Vaccinia Virus protein VP39"/>
    <property type="match status" value="1"/>
</dbReference>
<evidence type="ECO:0000256" key="3">
    <source>
        <dbReference type="ARBA" id="ARBA00022679"/>
    </source>
</evidence>
<proteinExistence type="inferred from homology"/>
<comment type="subcellular location">
    <subcellularLocation>
        <location evidence="11">Cytoplasm</location>
    </subcellularLocation>
</comment>
<keyword evidence="11" id="KW-0963">Cytoplasm</keyword>
<evidence type="ECO:0000313" key="16">
    <source>
        <dbReference type="Proteomes" id="UP000319897"/>
    </source>
</evidence>
<dbReference type="InterPro" id="IPR050082">
    <property type="entry name" value="RNA_methyltr_RlmE"/>
</dbReference>
<feature type="compositionally biased region" description="Gly residues" evidence="13">
    <location>
        <begin position="1"/>
        <end position="15"/>
    </location>
</feature>
<accession>A0A501XDB4</accession>
<feature type="active site" description="Proton acceptor" evidence="11 12">
    <location>
        <position position="183"/>
    </location>
</feature>
<dbReference type="PIRSF" id="PIRSF005461">
    <property type="entry name" value="23S_rRNA_mtase"/>
    <property type="match status" value="1"/>
</dbReference>
<comment type="caution">
    <text evidence="15">The sequence shown here is derived from an EMBL/GenBank/DDBJ whole genome shotgun (WGS) entry which is preliminary data.</text>
</comment>
<dbReference type="OrthoDB" id="9790080at2"/>
<dbReference type="Pfam" id="PF01728">
    <property type="entry name" value="FtsJ"/>
    <property type="match status" value="1"/>
</dbReference>
<comment type="similarity">
    <text evidence="11">Belongs to the class I-like SAM-binding methyltransferase superfamily. RNA methyltransferase RlmE family.</text>
</comment>
<feature type="binding site" evidence="11">
    <location>
        <position position="119"/>
    </location>
    <ligand>
        <name>S-adenosyl-L-methionine</name>
        <dbReference type="ChEBI" id="CHEBI:59789"/>
    </ligand>
</feature>
<keyword evidence="1 11" id="KW-0698">rRNA processing</keyword>
<comment type="catalytic activity">
    <reaction evidence="10 11">
        <text>uridine(2552) in 23S rRNA + S-adenosyl-L-methionine = 2'-O-methyluridine(2552) in 23S rRNA + S-adenosyl-L-homocysteine + H(+)</text>
        <dbReference type="Rhea" id="RHEA:42720"/>
        <dbReference type="Rhea" id="RHEA-COMP:10202"/>
        <dbReference type="Rhea" id="RHEA-COMP:10203"/>
        <dbReference type="ChEBI" id="CHEBI:15378"/>
        <dbReference type="ChEBI" id="CHEBI:57856"/>
        <dbReference type="ChEBI" id="CHEBI:59789"/>
        <dbReference type="ChEBI" id="CHEBI:65315"/>
        <dbReference type="ChEBI" id="CHEBI:74478"/>
        <dbReference type="EC" id="2.1.1.166"/>
    </reaction>
</comment>
<dbReference type="PANTHER" id="PTHR10920:SF18">
    <property type="entry name" value="RRNA METHYLTRANSFERASE 2, MITOCHONDRIAL"/>
    <property type="match status" value="1"/>
</dbReference>
<feature type="binding site" evidence="11">
    <location>
        <position position="86"/>
    </location>
    <ligand>
        <name>S-adenosyl-L-methionine</name>
        <dbReference type="ChEBI" id="CHEBI:59789"/>
    </ligand>
</feature>
<evidence type="ECO:0000256" key="5">
    <source>
        <dbReference type="ARBA" id="ARBA00037569"/>
    </source>
</evidence>
<protein>
    <recommendedName>
        <fullName evidence="7 11">Ribosomal RNA large subunit methyltransferase E</fullName>
        <ecNumber evidence="6 11">2.1.1.166</ecNumber>
    </recommendedName>
    <alternativeName>
        <fullName evidence="9 11">23S rRNA Um2552 methyltransferase</fullName>
    </alternativeName>
    <alternativeName>
        <fullName evidence="8 11">rRNA (uridine-2'-O-)-methyltransferase</fullName>
    </alternativeName>
</protein>
<feature type="binding site" evidence="11">
    <location>
        <position position="143"/>
    </location>
    <ligand>
        <name>S-adenosyl-L-methionine</name>
        <dbReference type="ChEBI" id="CHEBI:59789"/>
    </ligand>
</feature>
<dbReference type="InterPro" id="IPR002877">
    <property type="entry name" value="RNA_MeTrfase_FtsJ_dom"/>
</dbReference>
<feature type="region of interest" description="Disordered" evidence="13">
    <location>
        <begin position="1"/>
        <end position="32"/>
    </location>
</feature>
<dbReference type="InterPro" id="IPR029063">
    <property type="entry name" value="SAM-dependent_MTases_sf"/>
</dbReference>
<dbReference type="AlphaFoldDB" id="A0A501XDB4"/>
<evidence type="ECO:0000256" key="13">
    <source>
        <dbReference type="SAM" id="MobiDB-lite"/>
    </source>
</evidence>
<dbReference type="EMBL" id="VFSU01000034">
    <property type="protein sequence ID" value="TPE58502.1"/>
    <property type="molecule type" value="Genomic_DNA"/>
</dbReference>
<evidence type="ECO:0000256" key="6">
    <source>
        <dbReference type="ARBA" id="ARBA00038861"/>
    </source>
</evidence>
<evidence type="ECO:0000256" key="4">
    <source>
        <dbReference type="ARBA" id="ARBA00022691"/>
    </source>
</evidence>
<gene>
    <name evidence="11" type="primary">rlmE</name>
    <name evidence="11" type="synonym">ftsJ</name>
    <name evidence="11" type="synonym">rrmJ</name>
    <name evidence="15" type="ORF">FJQ54_15640</name>
</gene>
<keyword evidence="3 11" id="KW-0808">Transferase</keyword>
<evidence type="ECO:0000256" key="11">
    <source>
        <dbReference type="HAMAP-Rule" id="MF_01547"/>
    </source>
</evidence>
<reference evidence="15 16" key="1">
    <citation type="submission" date="2019-06" db="EMBL/GenBank/DDBJ databases">
        <authorList>
            <person name="Lee I."/>
            <person name="Jang G.I."/>
            <person name="Hwang C.Y."/>
        </authorList>
    </citation>
    <scope>NUCLEOTIDE SEQUENCE [LARGE SCALE GENOMIC DNA]</scope>
    <source>
        <strain evidence="15 16">PAMC 28131</strain>
    </source>
</reference>
<evidence type="ECO:0000256" key="1">
    <source>
        <dbReference type="ARBA" id="ARBA00022552"/>
    </source>
</evidence>
<dbReference type="GO" id="GO:0005737">
    <property type="term" value="C:cytoplasm"/>
    <property type="evidence" value="ECO:0007669"/>
    <property type="project" value="UniProtKB-SubCell"/>
</dbReference>
<evidence type="ECO:0000256" key="8">
    <source>
        <dbReference type="ARBA" id="ARBA00041995"/>
    </source>
</evidence>
<evidence type="ECO:0000256" key="10">
    <source>
        <dbReference type="ARBA" id="ARBA00048970"/>
    </source>
</evidence>
<evidence type="ECO:0000256" key="2">
    <source>
        <dbReference type="ARBA" id="ARBA00022603"/>
    </source>
</evidence>
<dbReference type="InterPro" id="IPR015507">
    <property type="entry name" value="rRNA-MeTfrase_E"/>
</dbReference>
<dbReference type="Proteomes" id="UP000319897">
    <property type="component" value="Unassembled WGS sequence"/>
</dbReference>
<keyword evidence="4 11" id="KW-0949">S-adenosyl-L-methionine</keyword>
<name>A0A501XDB4_9SPHN</name>
<feature type="binding site" evidence="11">
    <location>
        <position position="84"/>
    </location>
    <ligand>
        <name>S-adenosyl-L-methionine</name>
        <dbReference type="ChEBI" id="CHEBI:59789"/>
    </ligand>
</feature>
<dbReference type="GO" id="GO:0008650">
    <property type="term" value="F:rRNA (uridine-2'-O-)-methyltransferase activity"/>
    <property type="evidence" value="ECO:0007669"/>
    <property type="project" value="UniProtKB-UniRule"/>
</dbReference>
<keyword evidence="2 11" id="KW-0489">Methyltransferase</keyword>
<dbReference type="HAMAP" id="MF_01547">
    <property type="entry name" value="RNA_methyltr_E"/>
    <property type="match status" value="1"/>
</dbReference>
<dbReference type="RefSeq" id="WP_140929355.1">
    <property type="nucleotide sequence ID" value="NZ_VFSU01000034.1"/>
</dbReference>
<evidence type="ECO:0000256" key="12">
    <source>
        <dbReference type="PIRSR" id="PIRSR005461-1"/>
    </source>
</evidence>
<evidence type="ECO:0000256" key="7">
    <source>
        <dbReference type="ARBA" id="ARBA00041129"/>
    </source>
</evidence>
<sequence length="232" mass="25105">MTGRSGGGRTGGRSLGGRTRLKSRRGRSNSSARWLERQLNDPYVKRAQLEGWRARAAFKLIELDERFDLLQGADRVVDLGAAPGSWSQVVLKRRPKTTVVGIDLLEIEPLAGLNFVQGDFLADGMDDKLIELMGGQADLVMSDMAANTVGHPPTDHLRTMALVEAAADFAVRVLRPGGTFVAKVLGGGAEGPLVAELKRRFESVRHAKPPASRKESSETYLVAMGRKTDAQG</sequence>
<feature type="binding site" evidence="11">
    <location>
        <position position="103"/>
    </location>
    <ligand>
        <name>S-adenosyl-L-methionine</name>
        <dbReference type="ChEBI" id="CHEBI:59789"/>
    </ligand>
</feature>
<keyword evidence="16" id="KW-1185">Reference proteome</keyword>
<feature type="domain" description="Ribosomal RNA methyltransferase FtsJ" evidence="14">
    <location>
        <begin position="52"/>
        <end position="226"/>
    </location>
</feature>